<evidence type="ECO:0000313" key="1">
    <source>
        <dbReference type="EMBL" id="JAD50628.1"/>
    </source>
</evidence>
<dbReference type="AlphaFoldDB" id="A0A0A9ALC3"/>
<protein>
    <submittedName>
        <fullName evidence="1">Uncharacterized protein</fullName>
    </submittedName>
</protein>
<reference evidence="1" key="2">
    <citation type="journal article" date="2015" name="Data Brief">
        <title>Shoot transcriptome of the giant reed, Arundo donax.</title>
        <authorList>
            <person name="Barrero R.A."/>
            <person name="Guerrero F.D."/>
            <person name="Moolhuijzen P."/>
            <person name="Goolsby J.A."/>
            <person name="Tidwell J."/>
            <person name="Bellgard S.E."/>
            <person name="Bellgard M.I."/>
        </authorList>
    </citation>
    <scope>NUCLEOTIDE SEQUENCE</scope>
    <source>
        <tissue evidence="1">Shoot tissue taken approximately 20 cm above the soil surface</tissue>
    </source>
</reference>
<reference evidence="1" key="1">
    <citation type="submission" date="2014-09" db="EMBL/GenBank/DDBJ databases">
        <authorList>
            <person name="Magalhaes I.L.F."/>
            <person name="Oliveira U."/>
            <person name="Santos F.R."/>
            <person name="Vidigal T.H.D.A."/>
            <person name="Brescovit A.D."/>
            <person name="Santos A.J."/>
        </authorList>
    </citation>
    <scope>NUCLEOTIDE SEQUENCE</scope>
    <source>
        <tissue evidence="1">Shoot tissue taken approximately 20 cm above the soil surface</tissue>
    </source>
</reference>
<dbReference type="EMBL" id="GBRH01247267">
    <property type="protein sequence ID" value="JAD50628.1"/>
    <property type="molecule type" value="Transcribed_RNA"/>
</dbReference>
<name>A0A0A9ALC3_ARUDO</name>
<organism evidence="1">
    <name type="scientific">Arundo donax</name>
    <name type="common">Giant reed</name>
    <name type="synonym">Donax arundinaceus</name>
    <dbReference type="NCBI Taxonomy" id="35708"/>
    <lineage>
        <taxon>Eukaryota</taxon>
        <taxon>Viridiplantae</taxon>
        <taxon>Streptophyta</taxon>
        <taxon>Embryophyta</taxon>
        <taxon>Tracheophyta</taxon>
        <taxon>Spermatophyta</taxon>
        <taxon>Magnoliopsida</taxon>
        <taxon>Liliopsida</taxon>
        <taxon>Poales</taxon>
        <taxon>Poaceae</taxon>
        <taxon>PACMAD clade</taxon>
        <taxon>Arundinoideae</taxon>
        <taxon>Arundineae</taxon>
        <taxon>Arundo</taxon>
    </lineage>
</organism>
<accession>A0A0A9ALC3</accession>
<sequence>MLNISSFNSLVYIQHTFGGTRRKILKTLQQHLLQPHCEHCRTKSHILDPGITFR</sequence>
<proteinExistence type="predicted"/>